<dbReference type="Gene3D" id="3.90.550.10">
    <property type="entry name" value="Spore Coat Polysaccharide Biosynthesis Protein SpsA, Chain A"/>
    <property type="match status" value="1"/>
</dbReference>
<dbReference type="Pfam" id="PF00535">
    <property type="entry name" value="Glycos_transf_2"/>
    <property type="match status" value="1"/>
</dbReference>
<evidence type="ECO:0000313" key="2">
    <source>
        <dbReference type="EMBL" id="GAA4470164.1"/>
    </source>
</evidence>
<accession>A0ABP8NNF7</accession>
<name>A0ABP8NNF7_9BACT</name>
<dbReference type="InterPro" id="IPR001173">
    <property type="entry name" value="Glyco_trans_2-like"/>
</dbReference>
<keyword evidence="3" id="KW-1185">Reference proteome</keyword>
<comment type="caution">
    <text evidence="2">The sequence shown here is derived from an EMBL/GenBank/DDBJ whole genome shotgun (WGS) entry which is preliminary data.</text>
</comment>
<dbReference type="PANTHER" id="PTHR48090">
    <property type="entry name" value="UNDECAPRENYL-PHOSPHATE 4-DEOXY-4-FORMAMIDO-L-ARABINOSE TRANSFERASE-RELATED"/>
    <property type="match status" value="1"/>
</dbReference>
<sequence length="233" mass="26982">MKSSTKVSCLIPFYNEGERVFDVLDVVTKVQQIDKIICIDDGSEDTAYRDIQKKYPDVEVLRLAQNGGKTAAIKAGLENVDTDFVLLMDADLQNVDRRELVKAIRAVQRYPFVDMVILRRVYADWFVKFNRGDILLSGERIIRTSDLRAVLEQPVEGFQLEMAINEYMQEQSKMVRWFPWSATNTYKMEKRGPVEGFIHDFKMYAHILQYVGPVGFVKQVVTFGRRPMRLPSK</sequence>
<feature type="domain" description="Glycosyltransferase 2-like" evidence="1">
    <location>
        <begin position="8"/>
        <end position="132"/>
    </location>
</feature>
<proteinExistence type="predicted"/>
<organism evidence="2 3">
    <name type="scientific">Nibrella saemangeumensis</name>
    <dbReference type="NCBI Taxonomy" id="1084526"/>
    <lineage>
        <taxon>Bacteria</taxon>
        <taxon>Pseudomonadati</taxon>
        <taxon>Bacteroidota</taxon>
        <taxon>Cytophagia</taxon>
        <taxon>Cytophagales</taxon>
        <taxon>Spirosomataceae</taxon>
        <taxon>Nibrella</taxon>
    </lineage>
</organism>
<gene>
    <name evidence="2" type="ORF">GCM10023189_58330</name>
</gene>
<dbReference type="Proteomes" id="UP001501175">
    <property type="component" value="Unassembled WGS sequence"/>
</dbReference>
<dbReference type="EMBL" id="BAABHD010000084">
    <property type="protein sequence ID" value="GAA4470164.1"/>
    <property type="molecule type" value="Genomic_DNA"/>
</dbReference>
<dbReference type="PANTHER" id="PTHR48090:SF7">
    <property type="entry name" value="RFBJ PROTEIN"/>
    <property type="match status" value="1"/>
</dbReference>
<dbReference type="InterPro" id="IPR050256">
    <property type="entry name" value="Glycosyltransferase_2"/>
</dbReference>
<reference evidence="3" key="1">
    <citation type="journal article" date="2019" name="Int. J. Syst. Evol. Microbiol.">
        <title>The Global Catalogue of Microorganisms (GCM) 10K type strain sequencing project: providing services to taxonomists for standard genome sequencing and annotation.</title>
        <authorList>
            <consortium name="The Broad Institute Genomics Platform"/>
            <consortium name="The Broad Institute Genome Sequencing Center for Infectious Disease"/>
            <person name="Wu L."/>
            <person name="Ma J."/>
        </authorList>
    </citation>
    <scope>NUCLEOTIDE SEQUENCE [LARGE SCALE GENOMIC DNA]</scope>
    <source>
        <strain evidence="3">JCM 17927</strain>
    </source>
</reference>
<protein>
    <submittedName>
        <fullName evidence="2">Glycosyltransferase</fullName>
    </submittedName>
</protein>
<dbReference type="SUPFAM" id="SSF53448">
    <property type="entry name" value="Nucleotide-diphospho-sugar transferases"/>
    <property type="match status" value="1"/>
</dbReference>
<dbReference type="RefSeq" id="WP_345249892.1">
    <property type="nucleotide sequence ID" value="NZ_BAABHD010000084.1"/>
</dbReference>
<evidence type="ECO:0000313" key="3">
    <source>
        <dbReference type="Proteomes" id="UP001501175"/>
    </source>
</evidence>
<evidence type="ECO:0000259" key="1">
    <source>
        <dbReference type="Pfam" id="PF00535"/>
    </source>
</evidence>
<dbReference type="InterPro" id="IPR029044">
    <property type="entry name" value="Nucleotide-diphossugar_trans"/>
</dbReference>